<evidence type="ECO:0000313" key="2">
    <source>
        <dbReference type="Proteomes" id="UP000034746"/>
    </source>
</evidence>
<reference evidence="1 2" key="1">
    <citation type="journal article" date="2015" name="Nature">
        <title>rRNA introns, odd ribosomes, and small enigmatic genomes across a large radiation of phyla.</title>
        <authorList>
            <person name="Brown C.T."/>
            <person name="Hug L.A."/>
            <person name="Thomas B.C."/>
            <person name="Sharon I."/>
            <person name="Castelle C.J."/>
            <person name="Singh A."/>
            <person name="Wilkins M.J."/>
            <person name="Williams K.H."/>
            <person name="Banfield J.F."/>
        </authorList>
    </citation>
    <scope>NUCLEOTIDE SEQUENCE [LARGE SCALE GENOMIC DNA]</scope>
</reference>
<dbReference type="EMBL" id="LCAU01000017">
    <property type="protein sequence ID" value="KKR97365.1"/>
    <property type="molecule type" value="Genomic_DNA"/>
</dbReference>
<accession>A0A0G0XKR7</accession>
<dbReference type="Proteomes" id="UP000034746">
    <property type="component" value="Unassembled WGS sequence"/>
</dbReference>
<organism evidence="1 2">
    <name type="scientific">Candidatus Uhrbacteria bacterium GW2011_GWF2_41_16</name>
    <dbReference type="NCBI Taxonomy" id="1618997"/>
    <lineage>
        <taxon>Bacteria</taxon>
        <taxon>Candidatus Uhriibacteriota</taxon>
    </lineage>
</organism>
<evidence type="ECO:0000313" key="1">
    <source>
        <dbReference type="EMBL" id="KKR97365.1"/>
    </source>
</evidence>
<dbReference type="AlphaFoldDB" id="A0A0G0XKR7"/>
<name>A0A0G0XKR7_9BACT</name>
<comment type="caution">
    <text evidence="1">The sequence shown here is derived from an EMBL/GenBank/DDBJ whole genome shotgun (WGS) entry which is preliminary data.</text>
</comment>
<protein>
    <submittedName>
        <fullName evidence="1">Uncharacterized protein</fullName>
    </submittedName>
</protein>
<sequence>MKSKEDIVKSVLQMSDEIRQSKIDKDVFLYYKQYDKLYCVVVRHAGMEGFYPTDKVKEGDVIWTK</sequence>
<gene>
    <name evidence="1" type="ORF">UU48_C0017G0001</name>
</gene>
<proteinExistence type="predicted"/>